<evidence type="ECO:0000259" key="9">
    <source>
        <dbReference type="PROSITE" id="PS50893"/>
    </source>
</evidence>
<dbReference type="GO" id="GO:0015098">
    <property type="term" value="F:molybdate ion transmembrane transporter activity"/>
    <property type="evidence" value="ECO:0007669"/>
    <property type="project" value="InterPro"/>
</dbReference>
<dbReference type="InterPro" id="IPR017871">
    <property type="entry name" value="ABC_transporter-like_CS"/>
</dbReference>
<organism evidence="11">
    <name type="scientific">freshwater sediment metagenome</name>
    <dbReference type="NCBI Taxonomy" id="556182"/>
    <lineage>
        <taxon>unclassified sequences</taxon>
        <taxon>metagenomes</taxon>
        <taxon>ecological metagenomes</taxon>
    </lineage>
</organism>
<dbReference type="InterPro" id="IPR005116">
    <property type="entry name" value="Transp-assoc_OB_typ1"/>
</dbReference>
<evidence type="ECO:0000256" key="3">
    <source>
        <dbReference type="ARBA" id="ARBA00022505"/>
    </source>
</evidence>
<keyword evidence="7" id="KW-1278">Translocase</keyword>
<name>A0AA48RCA5_9ZZZZ</name>
<dbReference type="SUPFAM" id="SSF50331">
    <property type="entry name" value="MOP-like"/>
    <property type="match status" value="1"/>
</dbReference>
<reference evidence="11" key="1">
    <citation type="submission" date="2023-07" db="EMBL/GenBank/DDBJ databases">
        <authorList>
            <person name="Pelsma A.J. K."/>
        </authorList>
    </citation>
    <scope>NUCLEOTIDE SEQUENCE</scope>
</reference>
<dbReference type="GO" id="GO:0016887">
    <property type="term" value="F:ATP hydrolysis activity"/>
    <property type="evidence" value="ECO:0007669"/>
    <property type="project" value="InterPro"/>
</dbReference>
<dbReference type="GO" id="GO:0016020">
    <property type="term" value="C:membrane"/>
    <property type="evidence" value="ECO:0007669"/>
    <property type="project" value="InterPro"/>
</dbReference>
<dbReference type="EC" id="3.6.3.25" evidence="11"/>
<feature type="domain" description="Mop" evidence="10">
    <location>
        <begin position="292"/>
        <end position="358"/>
    </location>
</feature>
<dbReference type="GO" id="GO:0005524">
    <property type="term" value="F:ATP binding"/>
    <property type="evidence" value="ECO:0007669"/>
    <property type="project" value="UniProtKB-KW"/>
</dbReference>
<accession>A0AA48RCA5</accession>
<evidence type="ECO:0000313" key="11">
    <source>
        <dbReference type="EMBL" id="CAJ0857829.1"/>
    </source>
</evidence>
<dbReference type="SUPFAM" id="SSF52540">
    <property type="entry name" value="P-loop containing nucleoside triphosphate hydrolases"/>
    <property type="match status" value="1"/>
</dbReference>
<dbReference type="InterPro" id="IPR050334">
    <property type="entry name" value="Molybdenum_import_ModC"/>
</dbReference>
<evidence type="ECO:0000256" key="1">
    <source>
        <dbReference type="ARBA" id="ARBA00022448"/>
    </source>
</evidence>
<dbReference type="PANTHER" id="PTHR43514:SF4">
    <property type="entry name" value="ABC TRANSPORTER I FAMILY MEMBER 10"/>
    <property type="match status" value="1"/>
</dbReference>
<dbReference type="Pfam" id="PF00005">
    <property type="entry name" value="ABC_tran"/>
    <property type="match status" value="1"/>
</dbReference>
<protein>
    <submittedName>
        <fullName evidence="11">Sulfate transport system ATP-binding protein</fullName>
        <ecNumber evidence="11">3.6.3.25</ecNumber>
    </submittedName>
</protein>
<dbReference type="AlphaFoldDB" id="A0AA48RCA5"/>
<keyword evidence="1" id="KW-0813">Transport</keyword>
<keyword evidence="8" id="KW-0472">Membrane</keyword>
<dbReference type="InterPro" id="IPR011868">
    <property type="entry name" value="ModC_ABC_ATP-bd"/>
</dbReference>
<evidence type="ECO:0000256" key="6">
    <source>
        <dbReference type="ARBA" id="ARBA00022840"/>
    </source>
</evidence>
<dbReference type="PROSITE" id="PS51866">
    <property type="entry name" value="MOP"/>
    <property type="match status" value="1"/>
</dbReference>
<sequence length="370" mass="39810">MIEVDVQLAVGSFSLDVAFGNGAGVTALFGQSGSGKSLTLALIAGIKRPDSGYVRLDGKPLVDVQSGIFVPVSQRQIGLVFQDANLFPHLNVRQNLLYGRWFAPRDARRIDFDAVVETLGIGDLLSRPPARLSGGERQRVAIGRALLSCPRLLLFDEPLAALDMPRKLEILPLIERVRDEFGVPIVYVSHAVEEVVRLAQRVVIIESGRVKFTGEPSTAFSRLATASAESRFSLSSVLEARVADRLPNHGLRALDHSAGLIWVAGAFGPPGTPARVVVNATDVVLSLTRPVEISTRSVLMGRVAKIELGELLVTVEIELTENSHLLAAVTRGASEELGLQVGSKVYALFKSTALDDSAVSFEPASHHFRA</sequence>
<gene>
    <name evidence="11" type="primary">cysA</name>
    <name evidence="11" type="ORF">AMST5_01055</name>
</gene>
<dbReference type="EMBL" id="OY288114">
    <property type="protein sequence ID" value="CAJ0857829.1"/>
    <property type="molecule type" value="Genomic_DNA"/>
</dbReference>
<dbReference type="Gene3D" id="3.40.50.300">
    <property type="entry name" value="P-loop containing nucleotide triphosphate hydrolases"/>
    <property type="match status" value="1"/>
</dbReference>
<dbReference type="InterPro" id="IPR004606">
    <property type="entry name" value="Mop_domain"/>
</dbReference>
<dbReference type="Pfam" id="PF03459">
    <property type="entry name" value="TOBE"/>
    <property type="match status" value="1"/>
</dbReference>
<keyword evidence="4" id="KW-0997">Cell inner membrane</keyword>
<dbReference type="SMART" id="SM00382">
    <property type="entry name" value="AAA"/>
    <property type="match status" value="1"/>
</dbReference>
<evidence type="ECO:0000256" key="2">
    <source>
        <dbReference type="ARBA" id="ARBA00022475"/>
    </source>
</evidence>
<feature type="domain" description="ABC transporter" evidence="9">
    <location>
        <begin position="1"/>
        <end position="232"/>
    </location>
</feature>
<evidence type="ECO:0000256" key="7">
    <source>
        <dbReference type="ARBA" id="ARBA00022967"/>
    </source>
</evidence>
<keyword evidence="5" id="KW-0547">Nucleotide-binding</keyword>
<keyword evidence="6 11" id="KW-0067">ATP-binding</keyword>
<dbReference type="NCBIfam" id="TIGR02142">
    <property type="entry name" value="modC_ABC"/>
    <property type="match status" value="1"/>
</dbReference>
<dbReference type="GO" id="GO:0140359">
    <property type="term" value="F:ABC-type transporter activity"/>
    <property type="evidence" value="ECO:0007669"/>
    <property type="project" value="InterPro"/>
</dbReference>
<evidence type="ECO:0000259" key="10">
    <source>
        <dbReference type="PROSITE" id="PS51866"/>
    </source>
</evidence>
<dbReference type="Gene3D" id="2.40.50.100">
    <property type="match status" value="1"/>
</dbReference>
<dbReference type="PROSITE" id="PS00211">
    <property type="entry name" value="ABC_TRANSPORTER_1"/>
    <property type="match status" value="1"/>
</dbReference>
<dbReference type="InterPro" id="IPR003439">
    <property type="entry name" value="ABC_transporter-like_ATP-bd"/>
</dbReference>
<dbReference type="PANTHER" id="PTHR43514">
    <property type="entry name" value="ABC TRANSPORTER I FAMILY MEMBER 10"/>
    <property type="match status" value="1"/>
</dbReference>
<evidence type="ECO:0000256" key="5">
    <source>
        <dbReference type="ARBA" id="ARBA00022741"/>
    </source>
</evidence>
<keyword evidence="2" id="KW-1003">Cell membrane</keyword>
<dbReference type="InterPro" id="IPR008995">
    <property type="entry name" value="Mo/tungstate-bd_C_term_dom"/>
</dbReference>
<evidence type="ECO:0000256" key="8">
    <source>
        <dbReference type="ARBA" id="ARBA00023136"/>
    </source>
</evidence>
<evidence type="ECO:0000256" key="4">
    <source>
        <dbReference type="ARBA" id="ARBA00022519"/>
    </source>
</evidence>
<dbReference type="InterPro" id="IPR003593">
    <property type="entry name" value="AAA+_ATPase"/>
</dbReference>
<dbReference type="PROSITE" id="PS50893">
    <property type="entry name" value="ABC_TRANSPORTER_2"/>
    <property type="match status" value="1"/>
</dbReference>
<dbReference type="InterPro" id="IPR027417">
    <property type="entry name" value="P-loop_NTPase"/>
</dbReference>
<keyword evidence="3" id="KW-0500">Molybdenum</keyword>
<keyword evidence="11" id="KW-0378">Hydrolase</keyword>
<proteinExistence type="predicted"/>